<dbReference type="GO" id="GO:0000160">
    <property type="term" value="P:phosphorelay signal transduction system"/>
    <property type="evidence" value="ECO:0007669"/>
    <property type="project" value="InterPro"/>
</dbReference>
<accession>A0A1J4QLD3</accession>
<sequence length="334" mass="36742">MTTHVLICDDSALARKQIAATLPDDWDINIQFAEQGSDALNLLRSQHIDVLFLDLNMPELDGYGVLQAIQQEAIRVLTLVVSGDIQPQALQQVKELGALDFLKKPVNAQTLARQLSSYGLYRPGADTRRSAPDTLPSPAPSLQSYLQEMANVAMGQATDLLARLLNVFVEQPIPRVSRIDRSELSMVISAAEGNNHYSAVCQGFVGAGVSGEALLLFSDASIGEMARLLHYAPPDTAANEVEILMDMSSILFGAFLNGLGEQLDIRLGLSQPSVLGQHQQVTTLLEHHDRQSEQLLCIEIPYELEQLHLHCNLLVLLTEDSVNRLEQRLIYLAE</sequence>
<dbReference type="PANTHER" id="PTHR44591">
    <property type="entry name" value="STRESS RESPONSE REGULATOR PROTEIN 1"/>
    <property type="match status" value="1"/>
</dbReference>
<dbReference type="Gene3D" id="3.40.1550.10">
    <property type="entry name" value="CheC-like"/>
    <property type="match status" value="1"/>
</dbReference>
<dbReference type="Pfam" id="PF00072">
    <property type="entry name" value="Response_reg"/>
    <property type="match status" value="1"/>
</dbReference>
<dbReference type="RefSeq" id="WP_071471243.1">
    <property type="nucleotide sequence ID" value="NZ_MDKE01000001.1"/>
</dbReference>
<keyword evidence="1" id="KW-0145">Chemotaxis</keyword>
<dbReference type="STRING" id="1414654.BFR47_08125"/>
<dbReference type="PROSITE" id="PS50110">
    <property type="entry name" value="RESPONSE_REGULATORY"/>
    <property type="match status" value="1"/>
</dbReference>
<proteinExistence type="predicted"/>
<dbReference type="GO" id="GO:0006935">
    <property type="term" value="P:chemotaxis"/>
    <property type="evidence" value="ECO:0007669"/>
    <property type="project" value="UniProtKB-KW"/>
</dbReference>
<dbReference type="InterPro" id="IPR011006">
    <property type="entry name" value="CheY-like_superfamily"/>
</dbReference>
<dbReference type="Proteomes" id="UP000243073">
    <property type="component" value="Unassembled WGS sequence"/>
</dbReference>
<dbReference type="SMART" id="SM00448">
    <property type="entry name" value="REC"/>
    <property type="match status" value="1"/>
</dbReference>
<feature type="domain" description="Response regulatory" evidence="4">
    <location>
        <begin position="4"/>
        <end position="119"/>
    </location>
</feature>
<dbReference type="CDD" id="cd17910">
    <property type="entry name" value="CheC_ClassII"/>
    <property type="match status" value="1"/>
</dbReference>
<name>A0A1J4QLD3_9GAMM</name>
<dbReference type="AlphaFoldDB" id="A0A1J4QLD3"/>
<organism evidence="5 6">
    <name type="scientific">Oceanisphaera psychrotolerans</name>
    <dbReference type="NCBI Taxonomy" id="1414654"/>
    <lineage>
        <taxon>Bacteria</taxon>
        <taxon>Pseudomonadati</taxon>
        <taxon>Pseudomonadota</taxon>
        <taxon>Gammaproteobacteria</taxon>
        <taxon>Aeromonadales</taxon>
        <taxon>Aeromonadaceae</taxon>
        <taxon>Oceanisphaera</taxon>
    </lineage>
</organism>
<dbReference type="EMBL" id="MDKE01000001">
    <property type="protein sequence ID" value="OIN14440.1"/>
    <property type="molecule type" value="Genomic_DNA"/>
</dbReference>
<gene>
    <name evidence="5" type="ORF">BFR47_08125</name>
</gene>
<evidence type="ECO:0000256" key="3">
    <source>
        <dbReference type="PROSITE-ProRule" id="PRU00169"/>
    </source>
</evidence>
<protein>
    <submittedName>
        <fullName evidence="5">Chemotaxis protein CheC</fullName>
    </submittedName>
</protein>
<keyword evidence="2 3" id="KW-0597">Phosphoprotein</keyword>
<evidence type="ECO:0000313" key="6">
    <source>
        <dbReference type="Proteomes" id="UP000243073"/>
    </source>
</evidence>
<feature type="modified residue" description="4-aspartylphosphate" evidence="3">
    <location>
        <position position="54"/>
    </location>
</feature>
<dbReference type="SUPFAM" id="SSF52172">
    <property type="entry name" value="CheY-like"/>
    <property type="match status" value="1"/>
</dbReference>
<evidence type="ECO:0000313" key="5">
    <source>
        <dbReference type="EMBL" id="OIN14440.1"/>
    </source>
</evidence>
<dbReference type="InterPro" id="IPR050595">
    <property type="entry name" value="Bact_response_regulator"/>
</dbReference>
<dbReference type="PANTHER" id="PTHR44591:SF24">
    <property type="entry name" value="PROTEIN-GLUTAMATE METHYLESTERASE_PROTEIN-GLUTAMINE GLUTAMINASE 1"/>
    <property type="match status" value="1"/>
</dbReference>
<evidence type="ECO:0000256" key="1">
    <source>
        <dbReference type="ARBA" id="ARBA00022500"/>
    </source>
</evidence>
<keyword evidence="6" id="KW-1185">Reference proteome</keyword>
<reference evidence="5 6" key="1">
    <citation type="submission" date="2016-07" db="EMBL/GenBank/DDBJ databases">
        <title>Draft Genome Sequence of Oceanisphaera psychrotolerans, isolated from coastal sediment samples.</title>
        <authorList>
            <person name="Zhuo S."/>
            <person name="Ruan Z."/>
        </authorList>
    </citation>
    <scope>NUCLEOTIDE SEQUENCE [LARGE SCALE GENOMIC DNA]</scope>
    <source>
        <strain evidence="5 6">LAM-WHM-ZC</strain>
    </source>
</reference>
<dbReference type="OrthoDB" id="281471at2"/>
<evidence type="ECO:0000256" key="2">
    <source>
        <dbReference type="ARBA" id="ARBA00022553"/>
    </source>
</evidence>
<dbReference type="CDD" id="cd17593">
    <property type="entry name" value="REC_CheC-like"/>
    <property type="match status" value="1"/>
</dbReference>
<evidence type="ECO:0000259" key="4">
    <source>
        <dbReference type="PROSITE" id="PS50110"/>
    </source>
</evidence>
<dbReference type="InterPro" id="IPR001789">
    <property type="entry name" value="Sig_transdc_resp-reg_receiver"/>
</dbReference>
<dbReference type="SUPFAM" id="SSF103039">
    <property type="entry name" value="CheC-like"/>
    <property type="match status" value="1"/>
</dbReference>
<dbReference type="Gene3D" id="3.40.50.2300">
    <property type="match status" value="1"/>
</dbReference>
<dbReference type="InterPro" id="IPR028976">
    <property type="entry name" value="CheC-like_sf"/>
</dbReference>
<comment type="caution">
    <text evidence="5">The sequence shown here is derived from an EMBL/GenBank/DDBJ whole genome shotgun (WGS) entry which is preliminary data.</text>
</comment>